<dbReference type="CDD" id="cd00590">
    <property type="entry name" value="RRM_SF"/>
    <property type="match status" value="1"/>
</dbReference>
<feature type="domain" description="PWWP" evidence="2">
    <location>
        <begin position="307"/>
        <end position="368"/>
    </location>
</feature>
<dbReference type="CDD" id="cd05162">
    <property type="entry name" value="PWWP"/>
    <property type="match status" value="1"/>
</dbReference>
<dbReference type="EMBL" id="JBBPBN010000552">
    <property type="protein sequence ID" value="KAK8484640.1"/>
    <property type="molecule type" value="Genomic_DNA"/>
</dbReference>
<reference evidence="3 4" key="1">
    <citation type="journal article" date="2024" name="G3 (Bethesda)">
        <title>Genome assembly of Hibiscus sabdariffa L. provides insights into metabolisms of medicinal natural products.</title>
        <authorList>
            <person name="Kim T."/>
        </authorList>
    </citation>
    <scope>NUCLEOTIDE SEQUENCE [LARGE SCALE GENOMIC DNA]</scope>
    <source>
        <strain evidence="3">TK-2024</strain>
        <tissue evidence="3">Old leaves</tissue>
    </source>
</reference>
<dbReference type="SMART" id="SM00293">
    <property type="entry name" value="PWWP"/>
    <property type="match status" value="1"/>
</dbReference>
<evidence type="ECO:0000256" key="1">
    <source>
        <dbReference type="SAM" id="MobiDB-lite"/>
    </source>
</evidence>
<sequence>MENPKTPETLETKNPDLELLEEYSDLLTLNESSNGLDSTLDALVQENGNAVGLDSLAMDVKENCVRLVDIVEGCLVDDGVDEKKEDHIGVVVPRPDERLEVRVDSGSEDNVVAENCKNEGSKEDHCSGINGVDSVRTQGDHIGVVVARSDERLEVRVDSGSEDNAVVQHAKNKGSKEEHCLGINGVDSVKRIQVSGDNISLYVDFSSFLCRLNNGVDEKKEDHISVDNAVVITFKDEGAKEDDCSGINRIDLVKRIQVSGDDISLYVDFTGTLTEVISSELMVSKEELQEPRNEEFVIDGQEHKFHVGDIVWITIKSQSWWPGKIVDNSEEPEYAFVGDDKNCLLVGYFGSSNVAWCHPSQLKPFHLNFDQMIGQNKDRSFLGAVEKAMDDFGKHLKLELACPCVLKENKFLSSNSATNEGASMAECKSSPLGVFSAVRFETEKFLYQIKNLARVVSKPGMLEFIVLQNYLSAFYRSMGHCQLPMHQLWGPTYDADSAGCSSIGGKYANAGLDEENSFSCAFLPEQSDVRKNEMSHLNQNGVLAKISDVNEGAFPENCRDVIAGTSVGSGKRASTSRKRKRKFYFEVTNKSTQFEGLDRGMCVSSVENGTELRNEMGLELRERKKSKYLSYPYVNWDNKGVNETKDPITLKFIRGSYVTDYPELNYTSSSELLSKLHFVAIDRRFATESKNFGLIEWFFSRFRISAYHDESIYEIQCNNMANQKVATATDLSLPATEMKPTSSPLTMNKMRKKKKLPNSGTFNTKSLSGMSDVNMKFADQQTTEASNLPDLNRKGAISIPLAEDLQVRHSEPRKRRKRAPSDNLKTNITPSLFVVNGINNANSSSFLLDFQVRDPDSVKTIAEQSNRDDLPDSGGIFVPLTRPNMVSFASESKPGQKKRGRKPKVTSGHPNPTLTVNILDPNVTSMEPNTLIKGLQEANSVSPEVKPVRKRRRKRGEASLSMRNIIVNYNQARTSGKPLATTLHLTFTPGSSLPSKEALVATFSRFGPLKESELQIFKDSSSARVIFMQSEDASKALRSLEESIPFGATLTKYNLQNDTILTTQRMEGFRLPASLTGPVPHLGDAPPIEFMRKNLEMMTQTLEKSGNNLSPEMKAKLESEIKELLKKVRSCLGSSSS</sequence>
<dbReference type="Pfam" id="PF00855">
    <property type="entry name" value="PWWP"/>
    <property type="match status" value="1"/>
</dbReference>
<gene>
    <name evidence="3" type="ORF">V6N11_008490</name>
</gene>
<evidence type="ECO:0000313" key="3">
    <source>
        <dbReference type="EMBL" id="KAK8484640.1"/>
    </source>
</evidence>
<feature type="region of interest" description="Disordered" evidence="1">
    <location>
        <begin position="887"/>
        <end position="915"/>
    </location>
</feature>
<dbReference type="PANTHER" id="PTHR42851">
    <property type="entry name" value="ALDOLASE-RELATED"/>
    <property type="match status" value="1"/>
</dbReference>
<dbReference type="SUPFAM" id="SSF63748">
    <property type="entry name" value="Tudor/PWWP/MBT"/>
    <property type="match status" value="1"/>
</dbReference>
<evidence type="ECO:0000313" key="4">
    <source>
        <dbReference type="Proteomes" id="UP001396334"/>
    </source>
</evidence>
<comment type="caution">
    <text evidence="3">The sequence shown here is derived from an EMBL/GenBank/DDBJ whole genome shotgun (WGS) entry which is preliminary data.</text>
</comment>
<dbReference type="Proteomes" id="UP001396334">
    <property type="component" value="Unassembled WGS sequence"/>
</dbReference>
<organism evidence="3 4">
    <name type="scientific">Hibiscus sabdariffa</name>
    <name type="common">roselle</name>
    <dbReference type="NCBI Taxonomy" id="183260"/>
    <lineage>
        <taxon>Eukaryota</taxon>
        <taxon>Viridiplantae</taxon>
        <taxon>Streptophyta</taxon>
        <taxon>Embryophyta</taxon>
        <taxon>Tracheophyta</taxon>
        <taxon>Spermatophyta</taxon>
        <taxon>Magnoliopsida</taxon>
        <taxon>eudicotyledons</taxon>
        <taxon>Gunneridae</taxon>
        <taxon>Pentapetalae</taxon>
        <taxon>rosids</taxon>
        <taxon>malvids</taxon>
        <taxon>Malvales</taxon>
        <taxon>Malvaceae</taxon>
        <taxon>Malvoideae</taxon>
        <taxon>Hibiscus</taxon>
    </lineage>
</organism>
<feature type="compositionally biased region" description="Basic residues" evidence="1">
    <location>
        <begin position="895"/>
        <end position="904"/>
    </location>
</feature>
<evidence type="ECO:0000259" key="2">
    <source>
        <dbReference type="PROSITE" id="PS50812"/>
    </source>
</evidence>
<dbReference type="InterPro" id="IPR053063">
    <property type="entry name" value="PWWP_domain_containing_PDP"/>
</dbReference>
<name>A0ABR1ZVI0_9ROSI</name>
<dbReference type="Gene3D" id="2.30.30.140">
    <property type="match status" value="1"/>
</dbReference>
<protein>
    <recommendedName>
        <fullName evidence="2">PWWP domain-containing protein</fullName>
    </recommendedName>
</protein>
<accession>A0ABR1ZVI0</accession>
<dbReference type="InterPro" id="IPR000313">
    <property type="entry name" value="PWWP_dom"/>
</dbReference>
<dbReference type="PROSITE" id="PS50812">
    <property type="entry name" value="PWWP"/>
    <property type="match status" value="1"/>
</dbReference>
<feature type="region of interest" description="Disordered" evidence="1">
    <location>
        <begin position="803"/>
        <end position="824"/>
    </location>
</feature>
<proteinExistence type="predicted"/>
<dbReference type="PANTHER" id="PTHR42851:SF8">
    <property type="entry name" value="PWWP DOMAIN-CONTAINING PROTEIN"/>
    <property type="match status" value="1"/>
</dbReference>
<keyword evidence="4" id="KW-1185">Reference proteome</keyword>